<evidence type="ECO:0000259" key="2">
    <source>
        <dbReference type="Pfam" id="PF18818"/>
    </source>
</evidence>
<organism evidence="3 4">
    <name type="scientific">Sphingomonas aurantiaca</name>
    <dbReference type="NCBI Taxonomy" id="185949"/>
    <lineage>
        <taxon>Bacteria</taxon>
        <taxon>Pseudomonadati</taxon>
        <taxon>Pseudomonadota</taxon>
        <taxon>Alphaproteobacteria</taxon>
        <taxon>Sphingomonadales</taxon>
        <taxon>Sphingomonadaceae</taxon>
        <taxon>Sphingomonas</taxon>
    </lineage>
</organism>
<dbReference type="InterPro" id="IPR041459">
    <property type="entry name" value="MPTase-PolyVal"/>
</dbReference>
<feature type="domain" description="N-terminal" evidence="1">
    <location>
        <begin position="12"/>
        <end position="125"/>
    </location>
</feature>
<dbReference type="Pfam" id="PF18818">
    <property type="entry name" value="MPTase-PolyVal"/>
    <property type="match status" value="1"/>
</dbReference>
<dbReference type="RefSeq" id="WP_107959471.1">
    <property type="nucleotide sequence ID" value="NZ_QAOG01000007.1"/>
</dbReference>
<dbReference type="InterPro" id="IPR017113">
    <property type="entry name" value="Antirestriction_ArdC"/>
</dbReference>
<dbReference type="PIRSF" id="PIRSF037112">
    <property type="entry name" value="Antirestriction_ArdC"/>
    <property type="match status" value="1"/>
</dbReference>
<name>A0A2T5GHA3_9SPHN</name>
<evidence type="ECO:0000259" key="1">
    <source>
        <dbReference type="Pfam" id="PF08401"/>
    </source>
</evidence>
<feature type="domain" description="Polyvalent protein metallopeptidase" evidence="2">
    <location>
        <begin position="153"/>
        <end position="279"/>
    </location>
</feature>
<protein>
    <submittedName>
        <fullName evidence="3">Antirestriction protein ArdC</fullName>
    </submittedName>
</protein>
<evidence type="ECO:0000313" key="4">
    <source>
        <dbReference type="Proteomes" id="UP000244189"/>
    </source>
</evidence>
<keyword evidence="4" id="KW-1185">Reference proteome</keyword>
<dbReference type="GO" id="GO:0003697">
    <property type="term" value="F:single-stranded DNA binding"/>
    <property type="evidence" value="ECO:0007669"/>
    <property type="project" value="InterPro"/>
</dbReference>
<dbReference type="AlphaFoldDB" id="A0A2T5GHA3"/>
<gene>
    <name evidence="3" type="ORF">C8J26_3562</name>
</gene>
<evidence type="ECO:0000313" key="3">
    <source>
        <dbReference type="EMBL" id="PTQ58693.1"/>
    </source>
</evidence>
<dbReference type="Proteomes" id="UP000244189">
    <property type="component" value="Unassembled WGS sequence"/>
</dbReference>
<reference evidence="3 4" key="1">
    <citation type="submission" date="2018-04" db="EMBL/GenBank/DDBJ databases">
        <title>Genomic Encyclopedia of Type Strains, Phase III (KMG-III): the genomes of soil and plant-associated and newly described type strains.</title>
        <authorList>
            <person name="Whitman W."/>
        </authorList>
    </citation>
    <scope>NUCLEOTIDE SEQUENCE [LARGE SCALE GENOMIC DNA]</scope>
    <source>
        <strain evidence="3 4">MA101b</strain>
    </source>
</reference>
<dbReference type="InterPro" id="IPR013610">
    <property type="entry name" value="ArdC_N"/>
</dbReference>
<sequence length="307" mass="33784">MAQTTDKPSPADIITNTIIDKLESGVRPWVKPWRPGLGGRPLRATGDPYKGINCFWLWLCAEGAGYNSRTWMTYKQAQALGGQVREGERSQIAIFYKSYSKTVESVVTGDTTDEMRRVLRSYAVFNCDQIDGLSPDFYPSPVSIVPPADALPERAQRFLDALPATVHTRGDRAFYDRTADTITMPPAELFSTRAYHAATLAHEAGHWTGHPDRLDRTFGKRFGDDAYAFEELCAEMTSALLGADLGLPTSHMDDHAAYIGSWLKVLRKDSRAIMTAAAKAEAAAGYLLRATGLDASAESEEQIREAA</sequence>
<proteinExistence type="predicted"/>
<comment type="caution">
    <text evidence="3">The sequence shown here is derived from an EMBL/GenBank/DDBJ whole genome shotgun (WGS) entry which is preliminary data.</text>
</comment>
<accession>A0A2T5GHA3</accession>
<dbReference type="EMBL" id="QAOG01000007">
    <property type="protein sequence ID" value="PTQ58693.1"/>
    <property type="molecule type" value="Genomic_DNA"/>
</dbReference>
<dbReference type="Pfam" id="PF08401">
    <property type="entry name" value="ArdcN"/>
    <property type="match status" value="1"/>
</dbReference>